<dbReference type="RefSeq" id="XP_025434922.1">
    <property type="nucleotide sequence ID" value="XM_025576232.1"/>
</dbReference>
<dbReference type="GeneID" id="37077460"/>
<evidence type="ECO:0000313" key="1">
    <source>
        <dbReference type="EMBL" id="PYH48940.1"/>
    </source>
</evidence>
<evidence type="ECO:0000313" key="2">
    <source>
        <dbReference type="Proteomes" id="UP000248349"/>
    </source>
</evidence>
<protein>
    <submittedName>
        <fullName evidence="1">Uncharacterized protein</fullName>
    </submittedName>
</protein>
<organism evidence="1 2">
    <name type="scientific">Aspergillus saccharolyticus JOP 1030-1</name>
    <dbReference type="NCBI Taxonomy" id="1450539"/>
    <lineage>
        <taxon>Eukaryota</taxon>
        <taxon>Fungi</taxon>
        <taxon>Dikarya</taxon>
        <taxon>Ascomycota</taxon>
        <taxon>Pezizomycotina</taxon>
        <taxon>Eurotiomycetes</taxon>
        <taxon>Eurotiomycetidae</taxon>
        <taxon>Eurotiales</taxon>
        <taxon>Aspergillaceae</taxon>
        <taxon>Aspergillus</taxon>
        <taxon>Aspergillus subgen. Circumdati</taxon>
    </lineage>
</organism>
<sequence length="151" mass="16810">MCKLSITVVLWMAGRNLQRALHGAQLAVQGDRSAANHGFALGPPAAVRDWFELKLTSSINGSSSPYHDSNFFNCSSAVLRRVDSLSSLWPGSRMDPLWFPFVSSQWRSMGVPVPLFAISLTLLESSFLNREQQDFHGSIYTADYCNKFSPH</sequence>
<proteinExistence type="predicted"/>
<dbReference type="EMBL" id="KZ821220">
    <property type="protein sequence ID" value="PYH48940.1"/>
    <property type="molecule type" value="Genomic_DNA"/>
</dbReference>
<reference evidence="1 2" key="1">
    <citation type="submission" date="2016-12" db="EMBL/GenBank/DDBJ databases">
        <title>The genomes of Aspergillus section Nigri reveals drivers in fungal speciation.</title>
        <authorList>
            <consortium name="DOE Joint Genome Institute"/>
            <person name="Vesth T.C."/>
            <person name="Nybo J."/>
            <person name="Theobald S."/>
            <person name="Brandl J."/>
            <person name="Frisvad J.C."/>
            <person name="Nielsen K.F."/>
            <person name="Lyhne E.K."/>
            <person name="Kogle M.E."/>
            <person name="Kuo A."/>
            <person name="Riley R."/>
            <person name="Clum A."/>
            <person name="Nolan M."/>
            <person name="Lipzen A."/>
            <person name="Salamov A."/>
            <person name="Henrissat B."/>
            <person name="Wiebenga A."/>
            <person name="De Vries R.P."/>
            <person name="Grigoriev I.V."/>
            <person name="Mortensen U.H."/>
            <person name="Andersen M.R."/>
            <person name="Baker S.E."/>
        </authorList>
    </citation>
    <scope>NUCLEOTIDE SEQUENCE [LARGE SCALE GENOMIC DNA]</scope>
    <source>
        <strain evidence="1 2">JOP 1030-1</strain>
    </source>
</reference>
<dbReference type="AlphaFoldDB" id="A0A318ZXQ5"/>
<keyword evidence="2" id="KW-1185">Reference proteome</keyword>
<accession>A0A318ZXQ5</accession>
<dbReference type="Proteomes" id="UP000248349">
    <property type="component" value="Unassembled WGS sequence"/>
</dbReference>
<name>A0A318ZXQ5_9EURO</name>
<gene>
    <name evidence="1" type="ORF">BP01DRAFT_362669</name>
</gene>